<protein>
    <submittedName>
        <fullName evidence="2">10658_t:CDS:1</fullName>
    </submittedName>
</protein>
<keyword evidence="3" id="KW-1185">Reference proteome</keyword>
<dbReference type="OrthoDB" id="2307807at2759"/>
<dbReference type="Gene3D" id="1.10.10.10">
    <property type="entry name" value="Winged helix-like DNA-binding domain superfamily/Winged helix DNA-binding domain"/>
    <property type="match status" value="1"/>
</dbReference>
<dbReference type="InterPro" id="IPR008538">
    <property type="entry name" value="Uma2"/>
</dbReference>
<evidence type="ECO:0000259" key="1">
    <source>
        <dbReference type="Pfam" id="PF05685"/>
    </source>
</evidence>
<gene>
    <name evidence="2" type="ORF">DEBURN_LOCUS6373</name>
</gene>
<reference evidence="2" key="1">
    <citation type="submission" date="2021-06" db="EMBL/GenBank/DDBJ databases">
        <authorList>
            <person name="Kallberg Y."/>
            <person name="Tangrot J."/>
            <person name="Rosling A."/>
        </authorList>
    </citation>
    <scope>NUCLEOTIDE SEQUENCE</scope>
    <source>
        <strain evidence="2">AZ414A</strain>
    </source>
</reference>
<dbReference type="Gene3D" id="3.90.1570.10">
    <property type="entry name" value="tt1808, chain A"/>
    <property type="match status" value="1"/>
</dbReference>
<evidence type="ECO:0000313" key="2">
    <source>
        <dbReference type="EMBL" id="CAG8535972.1"/>
    </source>
</evidence>
<organism evidence="2 3">
    <name type="scientific">Diversispora eburnea</name>
    <dbReference type="NCBI Taxonomy" id="1213867"/>
    <lineage>
        <taxon>Eukaryota</taxon>
        <taxon>Fungi</taxon>
        <taxon>Fungi incertae sedis</taxon>
        <taxon>Mucoromycota</taxon>
        <taxon>Glomeromycotina</taxon>
        <taxon>Glomeromycetes</taxon>
        <taxon>Diversisporales</taxon>
        <taxon>Diversisporaceae</taxon>
        <taxon>Diversispora</taxon>
    </lineage>
</organism>
<dbReference type="InterPro" id="IPR012296">
    <property type="entry name" value="Nuclease_put_TT1808"/>
</dbReference>
<dbReference type="InterPro" id="IPR044925">
    <property type="entry name" value="His-Me_finger_sf"/>
</dbReference>
<dbReference type="InterPro" id="IPR036388">
    <property type="entry name" value="WH-like_DNA-bd_sf"/>
</dbReference>
<dbReference type="Gene3D" id="3.90.75.20">
    <property type="match status" value="1"/>
</dbReference>
<sequence>MQDILESLRKISAFCPKEEGKEYINHIDGNSTNNKASNLEWVNQKENNQHGVHLRLGNQRVVKQFFNNGFSRKFSSLAEAQHITGIDKSNIGNVCKGRLIRVGGCHWNKNYILPIPYRLYLRVTCELNNELFTLSVVQSITNPLQPGFVCTCKEKRPTIMGFYNNNIVEKLVEDVIFFPIFINVESFLIVITSIGYSDNNEFNGAGSEFSSSIITKFRGKLSIILQQIKNNVCILDIYQESKKNIQYQDETPNNVWKKSRINKKFDGNDLFGITHPIIQSILQQPSNNRHICTPNEWNNFDILQQAFDYHIKPRKITTTILLDWKKLFDDELRACKAIFKSCRCSDVTSFEKDISDIEFWNRAIDPIVLKNNKRGIDGKIRILSIIADKFCYKDLREKLQVGSTSINSARKHARLNGPGASPISKPQQTLISIWKVAIDHGNQMNDKNTEDAIDHDDQINNKNMEAVFKEQATEAALRKFDLARHRLLAIDRKEGSQEVNRMGIIIDKEISQETYLKFCLNEPRISVNYCLIDGKIEVYEMPTKPHAIVQGELIYLMRSWSNQLQVLVENDIVVNTRSVYRCDACVEPINRQLPQPTQAGQSYPTLVVEIGNVESVNSLHRKVAGYFSPRTAIQVYLTIKLFPRHQNNTVALLAMLYLRNNQIPVIVKSFETAGLHISVLNYLRNTINVPANIITGVGFGAGPCNAPNIQDYQVAIPTNLLFDGVPGGVLVGLPANFNIDLFNLQTVYLRTIALN</sequence>
<accession>A0A9N9AP81</accession>
<dbReference type="Pfam" id="PF05685">
    <property type="entry name" value="Uma2"/>
    <property type="match status" value="1"/>
</dbReference>
<name>A0A9N9AP81_9GLOM</name>
<proteinExistence type="predicted"/>
<dbReference type="EMBL" id="CAJVPK010000648">
    <property type="protein sequence ID" value="CAG8535972.1"/>
    <property type="molecule type" value="Genomic_DNA"/>
</dbReference>
<comment type="caution">
    <text evidence="2">The sequence shown here is derived from an EMBL/GenBank/DDBJ whole genome shotgun (WGS) entry which is preliminary data.</text>
</comment>
<evidence type="ECO:0000313" key="3">
    <source>
        <dbReference type="Proteomes" id="UP000789706"/>
    </source>
</evidence>
<dbReference type="Proteomes" id="UP000789706">
    <property type="component" value="Unassembled WGS sequence"/>
</dbReference>
<dbReference type="AlphaFoldDB" id="A0A9N9AP81"/>
<dbReference type="SUPFAM" id="SSF64496">
    <property type="entry name" value="DNA-binding domain of intron-encoded endonucleases"/>
    <property type="match status" value="1"/>
</dbReference>
<dbReference type="SUPFAM" id="SSF54060">
    <property type="entry name" value="His-Me finger endonucleases"/>
    <property type="match status" value="1"/>
</dbReference>
<feature type="domain" description="Putative restriction endonuclease" evidence="1">
    <location>
        <begin position="513"/>
        <end position="639"/>
    </location>
</feature>